<dbReference type="InterPro" id="IPR008969">
    <property type="entry name" value="CarboxyPept-like_regulatory"/>
</dbReference>
<dbReference type="EMBL" id="RXOC01000004">
    <property type="protein sequence ID" value="RXF70467.1"/>
    <property type="molecule type" value="Genomic_DNA"/>
</dbReference>
<dbReference type="InterPro" id="IPR001599">
    <property type="entry name" value="Macroglobln_a2"/>
</dbReference>
<dbReference type="SMART" id="SM01360">
    <property type="entry name" value="A2M"/>
    <property type="match status" value="1"/>
</dbReference>
<dbReference type="Gene3D" id="1.50.10.20">
    <property type="match status" value="1"/>
</dbReference>
<dbReference type="PANTHER" id="PTHR40094:SF1">
    <property type="entry name" value="UBIQUITIN DOMAIN-CONTAINING PROTEIN"/>
    <property type="match status" value="1"/>
</dbReference>
<dbReference type="GO" id="GO:0004866">
    <property type="term" value="F:endopeptidase inhibitor activity"/>
    <property type="evidence" value="ECO:0007669"/>
    <property type="project" value="InterPro"/>
</dbReference>
<dbReference type="Proteomes" id="UP000290848">
    <property type="component" value="Unassembled WGS sequence"/>
</dbReference>
<dbReference type="Pfam" id="PF00207">
    <property type="entry name" value="A2M"/>
    <property type="match status" value="1"/>
</dbReference>
<dbReference type="InterPro" id="IPR041246">
    <property type="entry name" value="Bact_MG10"/>
</dbReference>
<dbReference type="RefSeq" id="WP_128768772.1">
    <property type="nucleotide sequence ID" value="NZ_RXOC01000004.1"/>
</dbReference>
<organism evidence="3 4">
    <name type="scientific">Arcticibacter tournemirensis</name>
    <dbReference type="NCBI Taxonomy" id="699437"/>
    <lineage>
        <taxon>Bacteria</taxon>
        <taxon>Pseudomonadati</taxon>
        <taxon>Bacteroidota</taxon>
        <taxon>Sphingobacteriia</taxon>
        <taxon>Sphingobacteriales</taxon>
        <taxon>Sphingobacteriaceae</taxon>
        <taxon>Arcticibacter</taxon>
    </lineage>
</organism>
<feature type="domain" description="Alpha-2-macroglobulin" evidence="2">
    <location>
        <begin position="1348"/>
        <end position="1438"/>
    </location>
</feature>
<dbReference type="Gene3D" id="2.60.40.1930">
    <property type="match status" value="1"/>
</dbReference>
<accession>A0A4Q0MB14</accession>
<evidence type="ECO:0000313" key="3">
    <source>
        <dbReference type="EMBL" id="RXF70467.1"/>
    </source>
</evidence>
<dbReference type="SUPFAM" id="SSF49464">
    <property type="entry name" value="Carboxypeptidase regulatory domain-like"/>
    <property type="match status" value="1"/>
</dbReference>
<evidence type="ECO:0000313" key="4">
    <source>
        <dbReference type="Proteomes" id="UP000290848"/>
    </source>
</evidence>
<dbReference type="InterPro" id="IPR051802">
    <property type="entry name" value="YfhM-like"/>
</dbReference>
<reference evidence="3 4" key="1">
    <citation type="submission" date="2018-12" db="EMBL/GenBank/DDBJ databases">
        <title>The Draft Genome Sequence of the Soil Bacterium Pedobacter tournemirensis R1.</title>
        <authorList>
            <person name="He J."/>
        </authorList>
    </citation>
    <scope>NUCLEOTIDE SEQUENCE [LARGE SCALE GENOMIC DNA]</scope>
    <source>
        <strain evidence="3 4">R1</strain>
    </source>
</reference>
<protein>
    <recommendedName>
        <fullName evidence="2">Alpha-2-macroglobulin domain-containing protein</fullName>
    </recommendedName>
</protein>
<dbReference type="InterPro" id="IPR002890">
    <property type="entry name" value="MG2"/>
</dbReference>
<dbReference type="InterPro" id="IPR008930">
    <property type="entry name" value="Terpenoid_cyclase/PrenylTrfase"/>
</dbReference>
<proteinExistence type="inferred from homology"/>
<dbReference type="PANTHER" id="PTHR40094">
    <property type="entry name" value="ALPHA-2-MACROGLOBULIN HOMOLOG"/>
    <property type="match status" value="1"/>
</dbReference>
<comment type="caution">
    <text evidence="3">The sequence shown here is derived from an EMBL/GenBank/DDBJ whole genome shotgun (WGS) entry which is preliminary data.</text>
</comment>
<comment type="similarity">
    <text evidence="1">Belongs to the protease inhibitor I39 (alpha-2-macroglobulin) family. Bacterial alpha-2-macroglobulin subfamily.</text>
</comment>
<name>A0A4Q0MB14_9SPHI</name>
<evidence type="ECO:0000256" key="1">
    <source>
        <dbReference type="ARBA" id="ARBA00010556"/>
    </source>
</evidence>
<dbReference type="Pfam" id="PF01835">
    <property type="entry name" value="MG2"/>
    <property type="match status" value="1"/>
</dbReference>
<sequence>MPLYSFKLTYFKLFLVCLIVTCCILTPARAQQSFLYEDLVFKIDSLANVGLIRSALKKAGELEQLGKRQQQPAWQIKAVLFRVAFQNYLDQDAVMPVINSLKSDIKESEFPLKPVLQSVLAQTYWRYYQVNRYRIRSRSHVEKVQKDIATWDLKSIADTASKWYKESLSQRELLLNTPVNIFNSVLAGDTTRLEVRPTLYDILLHRALDFFLDYQASSPRFAFSLDDPRLFAASNVFGNIAISSNDTLSAFYTGFKLLQQAERLHLTNGRTIAAAHLNMRRLECLKYNTSLKEKDILYLKTLKHIAFSDKSGVVATDALYSLANEYRYKDSLGFALEFARLASASYPGSRSAGLADKLSAEILRKDLSCAAEEFNLPDENLLASVSYRNIKTILLNIYKVSSAEYDSVTLRGGNSRLNRRLIAEIVGKSRALRNQHIGLPHPEDYKVHQTEFKIGPFSPGAYLMVCRDTDSPDSSLIQCAPFIVSNLAFTSRFTANGKGEILVAGRKNGQPLSSARVSLDSVSRHTGKSITVFSSLTDKQGKAYFTGIKGNFKIRITRNRDTLVKRELYFFQANPQELANPQTEFLSALFTDRKVYRPGQIVYFRGIEMARSGDTSALVSQKTLQIELRDANNGVVDKLDNIITNEFGSFSGAFILPEVTTNGPYNISTGHGVSRFRVEEYKRPTYSVKFSPVEKIYRFNDSVTVRGHVQAFASYGISNARISYKIERSNTWGDYHRYGGIRNGRPLFNLVTITTDSVRSNNEGEFTIPFRAKIDKQEAYPGAVYTYNITVTVTSPDGETRTSLVFVTIGDRAIRVAALVEQLISVTDSVKIPVSLSTLNGHPQRGKITAELYQVKGPEKIFRRRFWNTPDLPLMKKDEFERVFPSYSYSDDQNDQQAKKMLFKDSISITEEQPAFAVFSKLKNISSDYYLIRFLARNINGDTTSAEYYTTLLSQQADMPAGQRFWTVAFRNTASKEDDALFFTGFGERGMILKEIYNGNKLLSAQWLQSGKKQTPVSVDGNTGRDLRLQFFSFHDNRVYQYSQNIDQRLPDKQLNISLSAFNEKLTPGGREHWRIKVTRKNGEPVEAEALAAMYDVSIDQQNSKDTWSLPVIRRQEYYGYFSWDSYFTQRPVNSYPLKFRRNIYEDVPPGYIDLEKVSVYTPTPKKRTDDVSAGERMDSVFHQTEYYNALNSFKKGFDISGRVLLDGNPQEWALVKIRGSNISVSTNQYGYFKIRVPSDVTLDISFLGYISQSVKVKEGLPVVVNLRKNRSDLNPETNKLRIEKLPGGDDSPVSRVLTNQWKRSSRVEMEGDNTVHDFASMEEMPTLPPFLPVKKQVVSFRRNFNETAFFYPNLKTNQKGEASIEFTVPESLTRWKLKIFAHTRNLASGYLEKEVVTQKELMIASNLPRFFREDDSVTITARITNYSGKTLRGTAELQLFNPDTKALLPVSSRSPMHSKQFEITRDSNNVVSFTFLIPRGLSGITCRINAITPSCSDGEETFVPVLSNAQLVTESLPLVVPPGQSRSFTFEPLLKKRSASLRSKSLSLEYSSNQLLTVIQSLSTFIGSPSVTTEQTFSNYHANTLVSYMLSKYPEMKMILSNLERHSSKEVFNEALKNRKVNSAFIEETPWLNEVQSQSEQRKNLALLADFNRMNYKREEYLKELSRIQINDGSFPWIPGGTAGDRYITQYVTAGLGAILQLSVVTDPRLIAISKKAIKYLDQRLISDYKTPGKPLSPLTIQGWYVKSYYGKKEITGDLAGAFAAYIAGVKAEWMKRSIYEQAMIALTAFRFNDPAFTNQIVASLKETGVRSEASGMYWPRNKPGHFWYQSPSETQSLLIQLFSECTDDRGAVAEMKTWLLRNKHLSDWRTTKATVAACSALLTGSGGELPGSDLPEIKVGDRQLTSLMQPEVYGQGTGYVRASLQAEEISPKLAEIKIKNTGKSTGIAAVYWQYLEDINKIKPFSSGLTIERKYFLVKDLGHDKRLYEIDDKHIPVKGDLIKVMLYVNAEENFEYVHLKDLRPSGAEVAKGLSGFETQDGLYYYQVHKDASSNFFISRLPKGKYVLEYSLWVTQAGIFNCGICSIESIYAPEFGAHTSGKRIEFR</sequence>
<gene>
    <name evidence="3" type="ORF">EKH83_07420</name>
</gene>
<dbReference type="Pfam" id="PF17973">
    <property type="entry name" value="bMG10"/>
    <property type="match status" value="1"/>
</dbReference>
<evidence type="ECO:0000259" key="2">
    <source>
        <dbReference type="SMART" id="SM01360"/>
    </source>
</evidence>
<dbReference type="SUPFAM" id="SSF48239">
    <property type="entry name" value="Terpenoid cyclases/Protein prenyltransferases"/>
    <property type="match status" value="1"/>
</dbReference>